<keyword evidence="2" id="KW-1185">Reference proteome</keyword>
<proteinExistence type="predicted"/>
<dbReference type="SUPFAM" id="SSF48452">
    <property type="entry name" value="TPR-like"/>
    <property type="match status" value="1"/>
</dbReference>
<accession>A0ABX3NT26</accession>
<gene>
    <name evidence="1" type="ORF">A4D02_33760</name>
</gene>
<evidence type="ECO:0000313" key="2">
    <source>
        <dbReference type="Proteomes" id="UP000192277"/>
    </source>
</evidence>
<dbReference type="InterPro" id="IPR011990">
    <property type="entry name" value="TPR-like_helical_dom_sf"/>
</dbReference>
<name>A0ABX3NT26_9BACT</name>
<dbReference type="RefSeq" id="WP_014218074.1">
    <property type="nucleotide sequence ID" value="NZ_LWBO01000020.1"/>
</dbReference>
<dbReference type="Proteomes" id="UP000192277">
    <property type="component" value="Unassembled WGS sequence"/>
</dbReference>
<evidence type="ECO:0000313" key="1">
    <source>
        <dbReference type="EMBL" id="OQP45366.1"/>
    </source>
</evidence>
<sequence>MEKEVLEEQLLEIANGRDDGKLDELVESLAADDRQRYKKELADAYLDIYAVWHYDYMCDKVTTSEGPDSFLAYLLELIDKADKINPSHTNNQQRAYCYESWADLKDNPEEKMMFLEKAEQEIQTALKMEPNSSWLNNHLVGILLDKIKTGNQYRDKDFAVALENFEQGVLHYEGGNQLTLIYRCTDILRMPFPENKYWYGVFLEKQNTVLHRRAEKDPLIYLDWVTELKRIIENYGPETPLHLQDVIQQLTDLLKRLTNFGSDDPEKLNDLGHAFAKTAGALGKTGSTAEALDHYELAVKYFTMAQDINPAAWTYTVYATNALMAMAAIYYTRNDKATVLALFEKGQNIFLKVYKPEEDFTVNIYWGEFLIEYARLVYDFESPAILQQAEEKLLIAQELGRNGCDQPYIARAKVALKLGDKEKCLAILAECKRVFSHAHAAYSLSKVTEDEDFALLKQEISAL</sequence>
<evidence type="ECO:0008006" key="3">
    <source>
        <dbReference type="Google" id="ProtNLM"/>
    </source>
</evidence>
<organism evidence="1 2">
    <name type="scientific">Niastella koreensis</name>
    <dbReference type="NCBI Taxonomy" id="354356"/>
    <lineage>
        <taxon>Bacteria</taxon>
        <taxon>Pseudomonadati</taxon>
        <taxon>Bacteroidota</taxon>
        <taxon>Chitinophagia</taxon>
        <taxon>Chitinophagales</taxon>
        <taxon>Chitinophagaceae</taxon>
        <taxon>Niastella</taxon>
    </lineage>
</organism>
<comment type="caution">
    <text evidence="1">The sequence shown here is derived from an EMBL/GenBank/DDBJ whole genome shotgun (WGS) entry which is preliminary data.</text>
</comment>
<dbReference type="EMBL" id="LWBO01000020">
    <property type="protein sequence ID" value="OQP45366.1"/>
    <property type="molecule type" value="Genomic_DNA"/>
</dbReference>
<reference evidence="1 2" key="1">
    <citation type="submission" date="2016-04" db="EMBL/GenBank/DDBJ databases">
        <authorList>
            <person name="Chen L."/>
            <person name="Zhuang W."/>
            <person name="Wang G."/>
        </authorList>
    </citation>
    <scope>NUCLEOTIDE SEQUENCE [LARGE SCALE GENOMIC DNA]</scope>
    <source>
        <strain evidence="2">GR20</strain>
    </source>
</reference>
<dbReference type="Gene3D" id="1.25.40.10">
    <property type="entry name" value="Tetratricopeptide repeat domain"/>
    <property type="match status" value="1"/>
</dbReference>
<protein>
    <recommendedName>
        <fullName evidence="3">Tetratricopeptide repeat protein</fullName>
    </recommendedName>
</protein>